<accession>A0A4Y2EUC1</accession>
<dbReference type="EMBL" id="BGPR01171296">
    <property type="protein sequence ID" value="GBM31768.1"/>
    <property type="molecule type" value="Genomic_DNA"/>
</dbReference>
<evidence type="ECO:0000256" key="1">
    <source>
        <dbReference type="SAM" id="MobiDB-lite"/>
    </source>
</evidence>
<name>A0A4Y2EUC1_ARAVE</name>
<organism evidence="3 4">
    <name type="scientific">Araneus ventricosus</name>
    <name type="common">Orbweaver spider</name>
    <name type="synonym">Epeira ventricosa</name>
    <dbReference type="NCBI Taxonomy" id="182803"/>
    <lineage>
        <taxon>Eukaryota</taxon>
        <taxon>Metazoa</taxon>
        <taxon>Ecdysozoa</taxon>
        <taxon>Arthropoda</taxon>
        <taxon>Chelicerata</taxon>
        <taxon>Arachnida</taxon>
        <taxon>Araneae</taxon>
        <taxon>Araneomorphae</taxon>
        <taxon>Entelegynae</taxon>
        <taxon>Araneoidea</taxon>
        <taxon>Araneidae</taxon>
        <taxon>Araneus</taxon>
    </lineage>
</organism>
<dbReference type="EMBL" id="BGPR01171266">
    <property type="protein sequence ID" value="GBM31658.1"/>
    <property type="molecule type" value="Genomic_DNA"/>
</dbReference>
<dbReference type="Proteomes" id="UP000499080">
    <property type="component" value="Unassembled WGS sequence"/>
</dbReference>
<evidence type="ECO:0000313" key="2">
    <source>
        <dbReference type="EMBL" id="GBM31658.1"/>
    </source>
</evidence>
<gene>
    <name evidence="3" type="ORF">AVEN_141036_1</name>
    <name evidence="2" type="ORF">AVEN_238030_1</name>
</gene>
<evidence type="ECO:0000313" key="3">
    <source>
        <dbReference type="EMBL" id="GBM31768.1"/>
    </source>
</evidence>
<reference evidence="3 4" key="1">
    <citation type="journal article" date="2019" name="Sci. Rep.">
        <title>Orb-weaving spider Araneus ventricosus genome elucidates the spidroin gene catalogue.</title>
        <authorList>
            <person name="Kono N."/>
            <person name="Nakamura H."/>
            <person name="Ohtoshi R."/>
            <person name="Moran D.A.P."/>
            <person name="Shinohara A."/>
            <person name="Yoshida Y."/>
            <person name="Fujiwara M."/>
            <person name="Mori M."/>
            <person name="Tomita M."/>
            <person name="Arakawa K."/>
        </authorList>
    </citation>
    <scope>NUCLEOTIDE SEQUENCE [LARGE SCALE GENOMIC DNA]</scope>
</reference>
<proteinExistence type="predicted"/>
<feature type="region of interest" description="Disordered" evidence="1">
    <location>
        <begin position="1"/>
        <end position="21"/>
    </location>
</feature>
<sequence length="72" mass="8152">MRRNNGSKNTPKTHTKTERKSSITASIWYHNSRQPPYIALALSKSHRLLTLQTMKTAFPHSPISPEVAIPAR</sequence>
<feature type="non-terminal residue" evidence="3">
    <location>
        <position position="72"/>
    </location>
</feature>
<protein>
    <submittedName>
        <fullName evidence="3">Uncharacterized protein</fullName>
    </submittedName>
</protein>
<comment type="caution">
    <text evidence="3">The sequence shown here is derived from an EMBL/GenBank/DDBJ whole genome shotgun (WGS) entry which is preliminary data.</text>
</comment>
<feature type="compositionally biased region" description="Polar residues" evidence="1">
    <location>
        <begin position="1"/>
        <end position="12"/>
    </location>
</feature>
<keyword evidence="4" id="KW-1185">Reference proteome</keyword>
<dbReference type="AlphaFoldDB" id="A0A4Y2EUC1"/>
<evidence type="ECO:0000313" key="4">
    <source>
        <dbReference type="Proteomes" id="UP000499080"/>
    </source>
</evidence>